<sequence>MEYANGPAAGQAAAAAATTPSPSPQVRFKAQVLKLGTDGSSLPRLVVVTDTYIYVCVPSGGITRIIAVCRIGRVTLSQHEVAEASKDGAVAGGSGSRGPTAPSVSPHRGKPISAFNSVFTVGGGTSGRTEVKTLLSGRTDCAEDDIGGTSEGSSPGASVASSSFQGSTFAATESRGEASATAAAVRWLTIVTLGLTQEATLALQFCSAVDGEDFVAALRKGVAHVNSSGV</sequence>
<comment type="caution">
    <text evidence="2">The sequence shown here is derived from an EMBL/GenBank/DDBJ whole genome shotgun (WGS) entry which is preliminary data.</text>
</comment>
<dbReference type="AlphaFoldDB" id="A0A836GFK1"/>
<proteinExistence type="predicted"/>
<protein>
    <submittedName>
        <fullName evidence="2">Uncharacterized protein</fullName>
    </submittedName>
</protein>
<evidence type="ECO:0000256" key="1">
    <source>
        <dbReference type="SAM" id="MobiDB-lite"/>
    </source>
</evidence>
<reference evidence="3" key="1">
    <citation type="journal article" date="2021" name="Microbiol. Resour. Announc.">
        <title>LGAAP: Leishmaniinae Genome Assembly and Annotation Pipeline.</title>
        <authorList>
            <person name="Almutairi H."/>
            <person name="Urbaniak M.D."/>
            <person name="Bates M.D."/>
            <person name="Jariyapan N."/>
            <person name="Kwakye-Nuako G."/>
            <person name="Thomaz-Soccol V."/>
            <person name="Al-Salem W.S."/>
            <person name="Dillon R.J."/>
            <person name="Bates P.A."/>
            <person name="Gatherer D."/>
        </authorList>
    </citation>
    <scope>NUCLEOTIDE SEQUENCE [LARGE SCALE GENOMIC DNA]</scope>
</reference>
<dbReference type="RefSeq" id="XP_067179495.1">
    <property type="nucleotide sequence ID" value="XM_067324148.1"/>
</dbReference>
<organism evidence="2 3">
    <name type="scientific">Leishmania martiniquensis</name>
    <dbReference type="NCBI Taxonomy" id="1580590"/>
    <lineage>
        <taxon>Eukaryota</taxon>
        <taxon>Discoba</taxon>
        <taxon>Euglenozoa</taxon>
        <taxon>Kinetoplastea</taxon>
        <taxon>Metakinetoplastina</taxon>
        <taxon>Trypanosomatida</taxon>
        <taxon>Trypanosomatidae</taxon>
        <taxon>Leishmaniinae</taxon>
        <taxon>Leishmania</taxon>
    </lineage>
</organism>
<evidence type="ECO:0000313" key="2">
    <source>
        <dbReference type="EMBL" id="KAG5481062.1"/>
    </source>
</evidence>
<dbReference type="GeneID" id="92516660"/>
<gene>
    <name evidence="2" type="ORF">LSCM1_06739</name>
</gene>
<name>A0A836GFK1_9TRYP</name>
<reference evidence="3" key="2">
    <citation type="journal article" date="2021" name="Sci. Data">
        <title>Chromosome-scale genome sequencing, assembly and annotation of six genomes from subfamily Leishmaniinae.</title>
        <authorList>
            <person name="Almutairi H."/>
            <person name="Urbaniak M.D."/>
            <person name="Bates M.D."/>
            <person name="Jariyapan N."/>
            <person name="Kwakye-Nuako G."/>
            <person name="Thomaz Soccol V."/>
            <person name="Al-Salem W.S."/>
            <person name="Dillon R.J."/>
            <person name="Bates P.A."/>
            <person name="Gatherer D."/>
        </authorList>
    </citation>
    <scope>NUCLEOTIDE SEQUENCE [LARGE SCALE GENOMIC DNA]</scope>
</reference>
<dbReference type="OrthoDB" id="266967at2759"/>
<dbReference type="Proteomes" id="UP000673552">
    <property type="component" value="Unassembled WGS sequence"/>
</dbReference>
<feature type="region of interest" description="Disordered" evidence="1">
    <location>
        <begin position="87"/>
        <end position="109"/>
    </location>
</feature>
<accession>A0A836GFK1</accession>
<keyword evidence="3" id="KW-1185">Reference proteome</keyword>
<dbReference type="EMBL" id="JAFEUZ010000018">
    <property type="protein sequence ID" value="KAG5481062.1"/>
    <property type="molecule type" value="Genomic_DNA"/>
</dbReference>
<dbReference type="KEGG" id="lmat:92516660"/>
<evidence type="ECO:0000313" key="3">
    <source>
        <dbReference type="Proteomes" id="UP000673552"/>
    </source>
</evidence>